<dbReference type="PANTHER" id="PTHR37563">
    <property type="entry name" value="PHYTANOYL-COA DIOXYGENASE FAMILY PROTEIN (AFU_ORTHOLOGUE AFUA_2G03330)"/>
    <property type="match status" value="1"/>
</dbReference>
<dbReference type="AlphaFoldDB" id="A0A6G0XLP0"/>
<reference evidence="2 3" key="1">
    <citation type="submission" date="2019-07" db="EMBL/GenBank/DDBJ databases">
        <title>Genomics analysis of Aphanomyces spp. identifies a new class of oomycete effector associated with host adaptation.</title>
        <authorList>
            <person name="Gaulin E."/>
        </authorList>
    </citation>
    <scope>NUCLEOTIDE SEQUENCE [LARGE SCALE GENOMIC DNA]</scope>
    <source>
        <strain evidence="2 3">ATCC 201684</strain>
    </source>
</reference>
<evidence type="ECO:0008006" key="4">
    <source>
        <dbReference type="Google" id="ProtNLM"/>
    </source>
</evidence>
<sequence length="505" mass="55394">MTEETKTAAAAAWAVFDDSNDEETSHEEQNPIAEIAGRIVTELVRSYASRPKAHGISPPLILPPTACIEAPSDVRTVLEQRLVDAGWQILSNAPVDVVVNLTAFDSASDETHDAIVQSLHDAVYPGGLVIAQLPLGVTIEWKTEQWRSSRVLSSFDANYQLFALSRRAGIVNPLHYRVDPPTSLSLDIERQWVDTVTVCRTHSERIHGALSVESHTRACNILREYGVVILRGLFDPDTVRTWAAAALSDFAAIADALRSRHDMDVFNPGEKPPSRNFVEFATREAFRCDIRHTPALTALRATHPADLTARTEKAINPRHPVILSILEDVAQPDGGPLNGGNYGLWNFSYGGPGSRQPLVHGQVGAIVTTPGCFDQKIHADIPHLFNTVDTPPHLLHVFLPACEEGGFEAGQTAFVVESHRLATCARMMQEDGSGIDETVAKTIRPHLGPGDVVIFDCRVLHLGLANTTAPMGSVDQGVRRPILYVNWHAPWFEDKKNWEPQSVFG</sequence>
<feature type="region of interest" description="Disordered" evidence="1">
    <location>
        <begin position="1"/>
        <end position="31"/>
    </location>
</feature>
<gene>
    <name evidence="2" type="ORF">Ae201684_003698</name>
</gene>
<dbReference type="EMBL" id="VJMJ01000041">
    <property type="protein sequence ID" value="KAF0741135.1"/>
    <property type="molecule type" value="Genomic_DNA"/>
</dbReference>
<proteinExistence type="predicted"/>
<dbReference type="Proteomes" id="UP000481153">
    <property type="component" value="Unassembled WGS sequence"/>
</dbReference>
<dbReference type="SUPFAM" id="SSF51197">
    <property type="entry name" value="Clavaminate synthase-like"/>
    <property type="match status" value="1"/>
</dbReference>
<dbReference type="PANTHER" id="PTHR37563:SF2">
    <property type="entry name" value="PHYTANOYL-COA DIOXYGENASE FAMILY PROTEIN (AFU_ORTHOLOGUE AFUA_2G03330)"/>
    <property type="match status" value="1"/>
</dbReference>
<dbReference type="Gene3D" id="2.60.120.620">
    <property type="entry name" value="q2cbj1_9rhob like domain"/>
    <property type="match status" value="1"/>
</dbReference>
<dbReference type="VEuPathDB" id="FungiDB:AeMF1_002998"/>
<comment type="caution">
    <text evidence="2">The sequence shown here is derived from an EMBL/GenBank/DDBJ whole genome shotgun (WGS) entry which is preliminary data.</text>
</comment>
<dbReference type="InterPro" id="IPR051961">
    <property type="entry name" value="Fungal_Metabolite_Diox"/>
</dbReference>
<evidence type="ECO:0000256" key="1">
    <source>
        <dbReference type="SAM" id="MobiDB-lite"/>
    </source>
</evidence>
<name>A0A6G0XLP0_9STRA</name>
<protein>
    <recommendedName>
        <fullName evidence="4">Phytanoyl-CoA dioxygenase</fullName>
    </recommendedName>
</protein>
<evidence type="ECO:0000313" key="2">
    <source>
        <dbReference type="EMBL" id="KAF0741135.1"/>
    </source>
</evidence>
<accession>A0A6G0XLP0</accession>
<keyword evidence="3" id="KW-1185">Reference proteome</keyword>
<dbReference type="Pfam" id="PF05721">
    <property type="entry name" value="PhyH"/>
    <property type="match status" value="1"/>
</dbReference>
<organism evidence="2 3">
    <name type="scientific">Aphanomyces euteiches</name>
    <dbReference type="NCBI Taxonomy" id="100861"/>
    <lineage>
        <taxon>Eukaryota</taxon>
        <taxon>Sar</taxon>
        <taxon>Stramenopiles</taxon>
        <taxon>Oomycota</taxon>
        <taxon>Saprolegniomycetes</taxon>
        <taxon>Saprolegniales</taxon>
        <taxon>Verrucalvaceae</taxon>
        <taxon>Aphanomyces</taxon>
    </lineage>
</organism>
<evidence type="ECO:0000313" key="3">
    <source>
        <dbReference type="Proteomes" id="UP000481153"/>
    </source>
</evidence>
<dbReference type="InterPro" id="IPR008775">
    <property type="entry name" value="Phytyl_CoA_dOase-like"/>
</dbReference>